<dbReference type="PROSITE" id="PS00101">
    <property type="entry name" value="HEXAPEP_TRANSFERASES"/>
    <property type="match status" value="1"/>
</dbReference>
<protein>
    <submittedName>
        <fullName evidence="5">Sugar acetyltransferase</fullName>
    </submittedName>
</protein>
<evidence type="ECO:0000256" key="1">
    <source>
        <dbReference type="ARBA" id="ARBA00007274"/>
    </source>
</evidence>
<keyword evidence="6" id="KW-1185">Reference proteome</keyword>
<dbReference type="InterPro" id="IPR020019">
    <property type="entry name" value="AcTrfase_PglD-like"/>
</dbReference>
<dbReference type="PANTHER" id="PTHR43300:SF7">
    <property type="entry name" value="UDP-N-ACETYLBACILLOSAMINE N-ACETYLTRANSFERASE"/>
    <property type="match status" value="1"/>
</dbReference>
<dbReference type="EMBL" id="MLCA01000010">
    <property type="protein sequence ID" value="MEE7493060.1"/>
    <property type="molecule type" value="Genomic_DNA"/>
</dbReference>
<evidence type="ECO:0000256" key="3">
    <source>
        <dbReference type="ARBA" id="ARBA00022737"/>
    </source>
</evidence>
<comment type="caution">
    <text evidence="5">The sequence shown here is derived from an EMBL/GenBank/DDBJ whole genome shotgun (WGS) entry which is preliminary data.</text>
</comment>
<sequence>MTLRLVLYGAGALAREIVDALERLNAHGTPMELRASIVDPGIHAPETFRGRPVVRDVCTFAGDEGLRFVVALGEPEPRARAAARLRDAIGARFASIIDPGVLIGASSRIGTGAVILGHSSVTADAQLGEHVLINPGCTVAHDDVLEDFATLSPGVHLAGHVNVEEGAFLGTGACVIPKIRIGARAVVGAGAVVIRNVAPGQTVFGNPARPLPTRPRPQTLPRA</sequence>
<dbReference type="PANTHER" id="PTHR43300">
    <property type="entry name" value="ACETYLTRANSFERASE"/>
    <property type="match status" value="1"/>
</dbReference>
<proteinExistence type="inferred from homology"/>
<accession>A0ABU7TT44</accession>
<gene>
    <name evidence="5" type="ORF">MOTC310_22380</name>
</gene>
<name>A0ABU7TT44_9HYPH</name>
<dbReference type="InterPro" id="IPR018357">
    <property type="entry name" value="Hexapep_transf_CS"/>
</dbReference>
<dbReference type="SUPFAM" id="SSF51161">
    <property type="entry name" value="Trimeric LpxA-like enzymes"/>
    <property type="match status" value="1"/>
</dbReference>
<dbReference type="Gene3D" id="2.160.10.10">
    <property type="entry name" value="Hexapeptide repeat proteins"/>
    <property type="match status" value="1"/>
</dbReference>
<dbReference type="NCBIfam" id="TIGR03570">
    <property type="entry name" value="NeuD_NnaD"/>
    <property type="match status" value="1"/>
</dbReference>
<evidence type="ECO:0000313" key="6">
    <source>
        <dbReference type="Proteomes" id="UP001355206"/>
    </source>
</evidence>
<keyword evidence="3" id="KW-0677">Repeat</keyword>
<dbReference type="InterPro" id="IPR050179">
    <property type="entry name" value="Trans_hexapeptide_repeat"/>
</dbReference>
<reference evidence="5 6" key="1">
    <citation type="journal article" date="2012" name="Genet. Mol. Biol.">
        <title>Analysis of 16S rRNA and mxaF genes revealing insights into Methylobacterium niche-specific plant association.</title>
        <authorList>
            <person name="Dourado M.N."/>
            <person name="Andreote F.D."/>
            <person name="Dini-Andreote F."/>
            <person name="Conti R."/>
            <person name="Araujo J.M."/>
            <person name="Araujo W.L."/>
        </authorList>
    </citation>
    <scope>NUCLEOTIDE SEQUENCE [LARGE SCALE GENOMIC DNA]</scope>
    <source>
        <strain evidence="5 6">TC3-10</strain>
    </source>
</reference>
<feature type="region of interest" description="Disordered" evidence="4">
    <location>
        <begin position="204"/>
        <end position="223"/>
    </location>
</feature>
<evidence type="ECO:0000256" key="4">
    <source>
        <dbReference type="SAM" id="MobiDB-lite"/>
    </source>
</evidence>
<evidence type="ECO:0000313" key="5">
    <source>
        <dbReference type="EMBL" id="MEE7493060.1"/>
    </source>
</evidence>
<dbReference type="Proteomes" id="UP001355206">
    <property type="component" value="Unassembled WGS sequence"/>
</dbReference>
<evidence type="ECO:0000256" key="2">
    <source>
        <dbReference type="ARBA" id="ARBA00022679"/>
    </source>
</evidence>
<dbReference type="CDD" id="cd03360">
    <property type="entry name" value="LbH_AT_putative"/>
    <property type="match status" value="1"/>
</dbReference>
<organism evidence="5 6">
    <name type="scientific">Methylobacterium oryzae</name>
    <dbReference type="NCBI Taxonomy" id="334852"/>
    <lineage>
        <taxon>Bacteria</taxon>
        <taxon>Pseudomonadati</taxon>
        <taxon>Pseudomonadota</taxon>
        <taxon>Alphaproteobacteria</taxon>
        <taxon>Hyphomicrobiales</taxon>
        <taxon>Methylobacteriaceae</taxon>
        <taxon>Methylobacterium</taxon>
    </lineage>
</organism>
<dbReference type="Gene3D" id="3.40.50.20">
    <property type="match status" value="1"/>
</dbReference>
<comment type="similarity">
    <text evidence="1">Belongs to the transferase hexapeptide repeat family.</text>
</comment>
<dbReference type="RefSeq" id="WP_331303348.1">
    <property type="nucleotide sequence ID" value="NZ_MLCA01000010.1"/>
</dbReference>
<keyword evidence="2" id="KW-0808">Transferase</keyword>
<dbReference type="InterPro" id="IPR011004">
    <property type="entry name" value="Trimer_LpxA-like_sf"/>
</dbReference>